<evidence type="ECO:0008006" key="4">
    <source>
        <dbReference type="Google" id="ProtNLM"/>
    </source>
</evidence>
<feature type="transmembrane region" description="Helical" evidence="1">
    <location>
        <begin position="12"/>
        <end position="31"/>
    </location>
</feature>
<name>A0ABS1MYW0_9ACTN</name>
<proteinExistence type="predicted"/>
<sequence>MLTTHSIGRAANRWAVLAVTLVGGAAMAVIMAVRGEVALAIVLPVIIIGYGLAVTFSAERSDIAAQLSGHEEDERRRLINWRAGATTANVLMLVLVCGAFYELVHGELGGKFSLLSALGGITYAASSANYTRGRKDKHSVDPAE</sequence>
<reference evidence="2 3" key="1">
    <citation type="submission" date="2021-01" db="EMBL/GenBank/DDBJ databases">
        <title>WGS of actinomycetes isolated from Thailand.</title>
        <authorList>
            <person name="Thawai C."/>
        </authorList>
    </citation>
    <scope>NUCLEOTIDE SEQUENCE [LARGE SCALE GENOMIC DNA]</scope>
    <source>
        <strain evidence="2 3">CH9-7</strain>
    </source>
</reference>
<accession>A0ABS1MYW0</accession>
<keyword evidence="1" id="KW-0812">Transmembrane</keyword>
<dbReference type="EMBL" id="JAERRI010000016">
    <property type="protein sequence ID" value="MBL1092973.1"/>
    <property type="molecule type" value="Genomic_DNA"/>
</dbReference>
<feature type="transmembrane region" description="Helical" evidence="1">
    <location>
        <begin position="37"/>
        <end position="58"/>
    </location>
</feature>
<keyword evidence="1" id="KW-0472">Membrane</keyword>
<keyword evidence="1" id="KW-1133">Transmembrane helix</keyword>
<evidence type="ECO:0000313" key="2">
    <source>
        <dbReference type="EMBL" id="MBL1092973.1"/>
    </source>
</evidence>
<dbReference type="RefSeq" id="WP_201808476.1">
    <property type="nucleotide sequence ID" value="NZ_JAERRI010000016.1"/>
</dbReference>
<gene>
    <name evidence="2" type="ORF">JK360_27000</name>
</gene>
<feature type="transmembrane region" description="Helical" evidence="1">
    <location>
        <begin position="79"/>
        <end position="101"/>
    </location>
</feature>
<organism evidence="2 3">
    <name type="scientific">Streptomyces siderophoricus</name>
    <dbReference type="NCBI Taxonomy" id="2802281"/>
    <lineage>
        <taxon>Bacteria</taxon>
        <taxon>Bacillati</taxon>
        <taxon>Actinomycetota</taxon>
        <taxon>Actinomycetes</taxon>
        <taxon>Kitasatosporales</taxon>
        <taxon>Streptomycetaceae</taxon>
        <taxon>Streptomyces</taxon>
    </lineage>
</organism>
<keyword evidence="3" id="KW-1185">Reference proteome</keyword>
<evidence type="ECO:0000313" key="3">
    <source>
        <dbReference type="Proteomes" id="UP000629371"/>
    </source>
</evidence>
<comment type="caution">
    <text evidence="2">The sequence shown here is derived from an EMBL/GenBank/DDBJ whole genome shotgun (WGS) entry which is preliminary data.</text>
</comment>
<protein>
    <recommendedName>
        <fullName evidence="4">DUF2178 domain-containing protein</fullName>
    </recommendedName>
</protein>
<evidence type="ECO:0000256" key="1">
    <source>
        <dbReference type="SAM" id="Phobius"/>
    </source>
</evidence>
<dbReference type="Proteomes" id="UP000629371">
    <property type="component" value="Unassembled WGS sequence"/>
</dbReference>
<dbReference type="SUPFAM" id="SSF161093">
    <property type="entry name" value="MgtE membrane domain-like"/>
    <property type="match status" value="1"/>
</dbReference>
<dbReference type="InterPro" id="IPR036739">
    <property type="entry name" value="SLC41_membr_dom_sf"/>
</dbReference>